<evidence type="ECO:0000256" key="8">
    <source>
        <dbReference type="ARBA" id="ARBA00022842"/>
    </source>
</evidence>
<dbReference type="Pfam" id="PF00994">
    <property type="entry name" value="MoCF_biosynth"/>
    <property type="match status" value="1"/>
</dbReference>
<dbReference type="Proteomes" id="UP000057609">
    <property type="component" value="Chromosome"/>
</dbReference>
<comment type="cofactor">
    <cofactor evidence="1 11">
        <name>Mg(2+)</name>
        <dbReference type="ChEBI" id="CHEBI:18420"/>
    </cofactor>
</comment>
<comment type="pathway">
    <text evidence="3 11">Cofactor biosynthesis; molybdopterin biosynthesis.</text>
</comment>
<sequence length="405" mass="43015">MPTFEEARRIILGRVAPLGVERVGVLESLGRVIAEDIVAPWEMPLCDNSAMDGFAVRAADCTVTPLSLKVTGYIPAGGEVCGAVEPGCAIRIMTGAPLPPGCDAVVPVEETEGSGETVTVTAPVSPRQHIRFKGEDVATGEVIIPAGTLIRPPEISMLASFGKAIVPVYRRARVAILSTGDELIELGEPPVPGKIVNSNTLSLAAAVRECGAEPVILGIARDNRESHREKMTEGLRADALITSAGVSAGDRDLVRDVLAELGVEQVFWKIDIKPGGPTAFAIFGAKPVFSLPGNPVSTMVTFEEFVRPALLKMMGHRRVLKPFVKAVLKEEARKKPGKINFLRVRVTVENGTYVASTSGDQHTGILKTMVRANGLVVLPGEASRVPAGTEVEMHLLGNEVEMLEG</sequence>
<evidence type="ECO:0000313" key="14">
    <source>
        <dbReference type="Proteomes" id="UP000057609"/>
    </source>
</evidence>
<dbReference type="SUPFAM" id="SSF63867">
    <property type="entry name" value="MoeA C-terminal domain-like"/>
    <property type="match status" value="1"/>
</dbReference>
<dbReference type="AlphaFoldDB" id="A0A0B5BCC9"/>
<dbReference type="NCBIfam" id="TIGR00177">
    <property type="entry name" value="molyb_syn"/>
    <property type="match status" value="1"/>
</dbReference>
<dbReference type="InterPro" id="IPR036688">
    <property type="entry name" value="MoeA_C_domain_IV_sf"/>
</dbReference>
<accession>A0A0B5BCC9</accession>
<dbReference type="InterPro" id="IPR005110">
    <property type="entry name" value="MoeA_linker/N"/>
</dbReference>
<keyword evidence="9 11" id="KW-0501">Molybdenum cofactor biosynthesis</keyword>
<dbReference type="Pfam" id="PF03453">
    <property type="entry name" value="MoeA_N"/>
    <property type="match status" value="1"/>
</dbReference>
<comment type="catalytic activity">
    <reaction evidence="10">
        <text>adenylyl-molybdopterin + molybdate = Mo-molybdopterin + AMP + H(+)</text>
        <dbReference type="Rhea" id="RHEA:35047"/>
        <dbReference type="ChEBI" id="CHEBI:15378"/>
        <dbReference type="ChEBI" id="CHEBI:36264"/>
        <dbReference type="ChEBI" id="CHEBI:62727"/>
        <dbReference type="ChEBI" id="CHEBI:71302"/>
        <dbReference type="ChEBI" id="CHEBI:456215"/>
        <dbReference type="EC" id="2.10.1.1"/>
    </reaction>
</comment>
<protein>
    <recommendedName>
        <fullName evidence="11">Molybdopterin molybdenumtransferase</fullName>
        <ecNumber evidence="11">2.10.1.1</ecNumber>
    </recommendedName>
</protein>
<dbReference type="OrthoDB" id="9804758at2"/>
<dbReference type="InterPro" id="IPR005111">
    <property type="entry name" value="MoeA_C_domain_IV"/>
</dbReference>
<dbReference type="GO" id="GO:0061599">
    <property type="term" value="F:molybdopterin molybdotransferase activity"/>
    <property type="evidence" value="ECO:0007669"/>
    <property type="project" value="UniProtKB-UniRule"/>
</dbReference>
<reference evidence="13 14" key="1">
    <citation type="journal article" date="2015" name="Genome Announc.">
        <title>Complete Genome of Geobacter pickeringii G13T, a Metal-Reducing Isolate from Sedimentary Kaolin Deposits.</title>
        <authorList>
            <person name="Badalamenti J.P."/>
            <person name="Bond D.R."/>
        </authorList>
    </citation>
    <scope>NUCLEOTIDE SEQUENCE [LARGE SCALE GENOMIC DNA]</scope>
    <source>
        <strain evidence="13 14">G13</strain>
    </source>
</reference>
<evidence type="ECO:0000256" key="5">
    <source>
        <dbReference type="ARBA" id="ARBA00022505"/>
    </source>
</evidence>
<dbReference type="InterPro" id="IPR001453">
    <property type="entry name" value="MoaB/Mog_dom"/>
</dbReference>
<evidence type="ECO:0000256" key="7">
    <source>
        <dbReference type="ARBA" id="ARBA00022723"/>
    </source>
</evidence>
<evidence type="ECO:0000256" key="3">
    <source>
        <dbReference type="ARBA" id="ARBA00005046"/>
    </source>
</evidence>
<keyword evidence="8 11" id="KW-0460">Magnesium</keyword>
<dbReference type="PANTHER" id="PTHR10192:SF5">
    <property type="entry name" value="GEPHYRIN"/>
    <property type="match status" value="1"/>
</dbReference>
<dbReference type="Gene3D" id="3.40.980.10">
    <property type="entry name" value="MoaB/Mog-like domain"/>
    <property type="match status" value="1"/>
</dbReference>
<evidence type="ECO:0000256" key="2">
    <source>
        <dbReference type="ARBA" id="ARBA00002901"/>
    </source>
</evidence>
<dbReference type="RefSeq" id="WP_039740849.1">
    <property type="nucleotide sequence ID" value="NZ_CP009788.1"/>
</dbReference>
<evidence type="ECO:0000256" key="11">
    <source>
        <dbReference type="RuleBase" id="RU365090"/>
    </source>
</evidence>
<evidence type="ECO:0000256" key="6">
    <source>
        <dbReference type="ARBA" id="ARBA00022679"/>
    </source>
</evidence>
<dbReference type="UniPathway" id="UPA00344"/>
<dbReference type="CDD" id="cd00887">
    <property type="entry name" value="MoeA"/>
    <property type="match status" value="1"/>
</dbReference>
<dbReference type="InterPro" id="IPR038987">
    <property type="entry name" value="MoeA-like"/>
</dbReference>
<dbReference type="STRING" id="345632.GPICK_04525"/>
<dbReference type="FunFam" id="3.40.980.10:FF:000004">
    <property type="entry name" value="Molybdopterin molybdenumtransferase"/>
    <property type="match status" value="1"/>
</dbReference>
<evidence type="ECO:0000256" key="9">
    <source>
        <dbReference type="ARBA" id="ARBA00023150"/>
    </source>
</evidence>
<dbReference type="Gene3D" id="2.40.340.10">
    <property type="entry name" value="MoeA, C-terminal, domain IV"/>
    <property type="match status" value="1"/>
</dbReference>
<dbReference type="InterPro" id="IPR036425">
    <property type="entry name" value="MoaB/Mog-like_dom_sf"/>
</dbReference>
<comment type="function">
    <text evidence="2 11">Catalyzes the insertion of molybdate into adenylated molybdopterin with the concomitant release of AMP.</text>
</comment>
<keyword evidence="6 11" id="KW-0808">Transferase</keyword>
<dbReference type="Pfam" id="PF03454">
    <property type="entry name" value="MoeA_C"/>
    <property type="match status" value="1"/>
</dbReference>
<dbReference type="FunFam" id="2.170.190.11:FF:000001">
    <property type="entry name" value="Molybdopterin molybdenumtransferase"/>
    <property type="match status" value="1"/>
</dbReference>
<dbReference type="KEGG" id="gpi:GPICK_04525"/>
<keyword evidence="7 11" id="KW-0479">Metal-binding</keyword>
<dbReference type="SMART" id="SM00852">
    <property type="entry name" value="MoCF_biosynth"/>
    <property type="match status" value="1"/>
</dbReference>
<evidence type="ECO:0000256" key="10">
    <source>
        <dbReference type="ARBA" id="ARBA00047317"/>
    </source>
</evidence>
<organism evidence="13 14">
    <name type="scientific">Geobacter pickeringii</name>
    <dbReference type="NCBI Taxonomy" id="345632"/>
    <lineage>
        <taxon>Bacteria</taxon>
        <taxon>Pseudomonadati</taxon>
        <taxon>Thermodesulfobacteriota</taxon>
        <taxon>Desulfuromonadia</taxon>
        <taxon>Geobacterales</taxon>
        <taxon>Geobacteraceae</taxon>
        <taxon>Geobacter</taxon>
    </lineage>
</organism>
<dbReference type="GO" id="GO:0046872">
    <property type="term" value="F:metal ion binding"/>
    <property type="evidence" value="ECO:0007669"/>
    <property type="project" value="UniProtKB-UniRule"/>
</dbReference>
<evidence type="ECO:0000256" key="1">
    <source>
        <dbReference type="ARBA" id="ARBA00001946"/>
    </source>
</evidence>
<dbReference type="EC" id="2.10.1.1" evidence="11"/>
<evidence type="ECO:0000313" key="13">
    <source>
        <dbReference type="EMBL" id="AJE02729.1"/>
    </source>
</evidence>
<dbReference type="SUPFAM" id="SSF63882">
    <property type="entry name" value="MoeA N-terminal region -like"/>
    <property type="match status" value="1"/>
</dbReference>
<keyword evidence="5 11" id="KW-0500">Molybdenum</keyword>
<dbReference type="GO" id="GO:0006777">
    <property type="term" value="P:Mo-molybdopterin cofactor biosynthetic process"/>
    <property type="evidence" value="ECO:0007669"/>
    <property type="project" value="UniProtKB-UniRule"/>
</dbReference>
<feature type="domain" description="MoaB/Mog" evidence="12">
    <location>
        <begin position="175"/>
        <end position="312"/>
    </location>
</feature>
<gene>
    <name evidence="13" type="ORF">GPICK_04525</name>
</gene>
<comment type="similarity">
    <text evidence="4 11">Belongs to the MoeA family.</text>
</comment>
<dbReference type="Gene3D" id="3.90.105.10">
    <property type="entry name" value="Molybdopterin biosynthesis moea protein, domain 2"/>
    <property type="match status" value="1"/>
</dbReference>
<name>A0A0B5BCC9_9BACT</name>
<evidence type="ECO:0000259" key="12">
    <source>
        <dbReference type="SMART" id="SM00852"/>
    </source>
</evidence>
<keyword evidence="14" id="KW-1185">Reference proteome</keyword>
<evidence type="ECO:0000256" key="4">
    <source>
        <dbReference type="ARBA" id="ARBA00010763"/>
    </source>
</evidence>
<dbReference type="HOGENOM" id="CLU_010186_7_0_7"/>
<proteinExistence type="inferred from homology"/>
<dbReference type="EMBL" id="CP009788">
    <property type="protein sequence ID" value="AJE02729.1"/>
    <property type="molecule type" value="Genomic_DNA"/>
</dbReference>
<dbReference type="PANTHER" id="PTHR10192">
    <property type="entry name" value="MOLYBDOPTERIN BIOSYNTHESIS PROTEIN"/>
    <property type="match status" value="1"/>
</dbReference>
<dbReference type="GO" id="GO:0005829">
    <property type="term" value="C:cytosol"/>
    <property type="evidence" value="ECO:0007669"/>
    <property type="project" value="TreeGrafter"/>
</dbReference>
<dbReference type="SUPFAM" id="SSF53218">
    <property type="entry name" value="Molybdenum cofactor biosynthesis proteins"/>
    <property type="match status" value="1"/>
</dbReference>
<dbReference type="NCBIfam" id="NF045515">
    <property type="entry name" value="Glp_gephyrin"/>
    <property type="match status" value="1"/>
</dbReference>
<dbReference type="Gene3D" id="2.170.190.11">
    <property type="entry name" value="Molybdopterin biosynthesis moea protein, domain 3"/>
    <property type="match status" value="1"/>
</dbReference>
<dbReference type="InterPro" id="IPR036135">
    <property type="entry name" value="MoeA_linker/N_sf"/>
</dbReference>